<proteinExistence type="inferred from homology"/>
<dbReference type="InterPro" id="IPR058163">
    <property type="entry name" value="LysR-type_TF_proteobact-type"/>
</dbReference>
<protein>
    <submittedName>
        <fullName evidence="6">Transcriptional regulator, LysR family</fullName>
    </submittedName>
</protein>
<evidence type="ECO:0000259" key="5">
    <source>
        <dbReference type="PROSITE" id="PS50931"/>
    </source>
</evidence>
<feature type="domain" description="HTH lysR-type" evidence="5">
    <location>
        <begin position="1"/>
        <end position="58"/>
    </location>
</feature>
<keyword evidence="3" id="KW-0238">DNA-binding</keyword>
<gene>
    <name evidence="6" type="ORF">ND2E_2422</name>
</gene>
<evidence type="ECO:0000313" key="6">
    <source>
        <dbReference type="EMBL" id="KGJ92956.1"/>
    </source>
</evidence>
<evidence type="ECO:0000256" key="4">
    <source>
        <dbReference type="ARBA" id="ARBA00023163"/>
    </source>
</evidence>
<evidence type="ECO:0000256" key="2">
    <source>
        <dbReference type="ARBA" id="ARBA00023015"/>
    </source>
</evidence>
<comment type="similarity">
    <text evidence="1">Belongs to the LysR transcriptional regulatory family.</text>
</comment>
<dbReference type="AlphaFoldDB" id="A0A099KR02"/>
<dbReference type="RefSeq" id="WP_190277816.1">
    <property type="nucleotide sequence ID" value="NZ_JQED01000015.1"/>
</dbReference>
<dbReference type="SUPFAM" id="SSF53850">
    <property type="entry name" value="Periplasmic binding protein-like II"/>
    <property type="match status" value="1"/>
</dbReference>
<dbReference type="PROSITE" id="PS50931">
    <property type="entry name" value="HTH_LYSR"/>
    <property type="match status" value="1"/>
</dbReference>
<accession>A0A099KR02</accession>
<dbReference type="SUPFAM" id="SSF46785">
    <property type="entry name" value="Winged helix' DNA-binding domain"/>
    <property type="match status" value="1"/>
</dbReference>
<dbReference type="InterPro" id="IPR000847">
    <property type="entry name" value="LysR_HTH_N"/>
</dbReference>
<evidence type="ECO:0000256" key="3">
    <source>
        <dbReference type="ARBA" id="ARBA00023125"/>
    </source>
</evidence>
<sequence>MQLERLKLFAELVKKGSFTRTAEYLGVSKAHISKQIKALENELAVQLIIRNTRTMRLTSAGESLFEHANKLTSFWQNTKQLLETSESSLIGEVRFTAPTGLLNHVLLPIINQLCEQHPNINITAETGNQTYNLISTPYDFAVRITNTPPEEVIAIKLTSFHYVCCASPEYLSLNGTPNTPRQLLEHTCIALSHWKNWQFKEKNLSYEVNTTAKFQFSDNEVLKQAALSSMGICRIPSYMAAQEFNKGLLIPLFQEIESEQKEVYLLFPQSIKRPERVNLVMNAIKEKLSKHSIELYQ</sequence>
<dbReference type="InterPro" id="IPR005119">
    <property type="entry name" value="LysR_subst-bd"/>
</dbReference>
<keyword evidence="2" id="KW-0805">Transcription regulation</keyword>
<dbReference type="EMBL" id="JQED01000015">
    <property type="protein sequence ID" value="KGJ92956.1"/>
    <property type="molecule type" value="Genomic_DNA"/>
</dbReference>
<dbReference type="Gene3D" id="3.40.190.290">
    <property type="match status" value="1"/>
</dbReference>
<dbReference type="Pfam" id="PF03466">
    <property type="entry name" value="LysR_substrate"/>
    <property type="match status" value="1"/>
</dbReference>
<evidence type="ECO:0000313" key="7">
    <source>
        <dbReference type="Proteomes" id="UP000029843"/>
    </source>
</evidence>
<evidence type="ECO:0000256" key="1">
    <source>
        <dbReference type="ARBA" id="ARBA00009437"/>
    </source>
</evidence>
<dbReference type="PANTHER" id="PTHR30537:SF5">
    <property type="entry name" value="HTH-TYPE TRANSCRIPTIONAL ACTIVATOR TTDR-RELATED"/>
    <property type="match status" value="1"/>
</dbReference>
<organism evidence="6 7">
    <name type="scientific">Colwellia psychrerythraea</name>
    <name type="common">Vibrio psychroerythus</name>
    <dbReference type="NCBI Taxonomy" id="28229"/>
    <lineage>
        <taxon>Bacteria</taxon>
        <taxon>Pseudomonadati</taxon>
        <taxon>Pseudomonadota</taxon>
        <taxon>Gammaproteobacteria</taxon>
        <taxon>Alteromonadales</taxon>
        <taxon>Colwelliaceae</taxon>
        <taxon>Colwellia</taxon>
    </lineage>
</organism>
<dbReference type="FunFam" id="1.10.10.10:FF:000001">
    <property type="entry name" value="LysR family transcriptional regulator"/>
    <property type="match status" value="1"/>
</dbReference>
<dbReference type="InterPro" id="IPR036390">
    <property type="entry name" value="WH_DNA-bd_sf"/>
</dbReference>
<dbReference type="GO" id="GO:0006351">
    <property type="term" value="P:DNA-templated transcription"/>
    <property type="evidence" value="ECO:0007669"/>
    <property type="project" value="TreeGrafter"/>
</dbReference>
<dbReference type="CDD" id="cd08422">
    <property type="entry name" value="PBP2_CrgA_like"/>
    <property type="match status" value="1"/>
</dbReference>
<dbReference type="GO" id="GO:0043565">
    <property type="term" value="F:sequence-specific DNA binding"/>
    <property type="evidence" value="ECO:0007669"/>
    <property type="project" value="TreeGrafter"/>
</dbReference>
<dbReference type="PATRIC" id="fig|28229.4.peg.1452"/>
<dbReference type="Pfam" id="PF00126">
    <property type="entry name" value="HTH_1"/>
    <property type="match status" value="1"/>
</dbReference>
<dbReference type="Gene3D" id="1.10.10.10">
    <property type="entry name" value="Winged helix-like DNA-binding domain superfamily/Winged helix DNA-binding domain"/>
    <property type="match status" value="1"/>
</dbReference>
<dbReference type="Proteomes" id="UP000029843">
    <property type="component" value="Unassembled WGS sequence"/>
</dbReference>
<comment type="caution">
    <text evidence="6">The sequence shown here is derived from an EMBL/GenBank/DDBJ whole genome shotgun (WGS) entry which is preliminary data.</text>
</comment>
<dbReference type="GO" id="GO:0003700">
    <property type="term" value="F:DNA-binding transcription factor activity"/>
    <property type="evidence" value="ECO:0007669"/>
    <property type="project" value="InterPro"/>
</dbReference>
<name>A0A099KR02_COLPS</name>
<keyword evidence="4" id="KW-0804">Transcription</keyword>
<dbReference type="InterPro" id="IPR036388">
    <property type="entry name" value="WH-like_DNA-bd_sf"/>
</dbReference>
<reference evidence="6 7" key="1">
    <citation type="submission" date="2014-08" db="EMBL/GenBank/DDBJ databases">
        <title>Genomic and Phenotypic Diversity of Colwellia psychrerythraea strains from Disparate Marine Basins.</title>
        <authorList>
            <person name="Techtmann S.M."/>
            <person name="Stelling S.C."/>
            <person name="Utturkar S.M."/>
            <person name="Alshibli N."/>
            <person name="Harris A."/>
            <person name="Brown S.D."/>
            <person name="Hazen T.C."/>
        </authorList>
    </citation>
    <scope>NUCLEOTIDE SEQUENCE [LARGE SCALE GENOMIC DNA]</scope>
    <source>
        <strain evidence="6 7">ND2E</strain>
    </source>
</reference>
<dbReference type="PANTHER" id="PTHR30537">
    <property type="entry name" value="HTH-TYPE TRANSCRIPTIONAL REGULATOR"/>
    <property type="match status" value="1"/>
</dbReference>